<organism evidence="5 6">
    <name type="scientific">Isoptericola jiangsuensis</name>
    <dbReference type="NCBI Taxonomy" id="548579"/>
    <lineage>
        <taxon>Bacteria</taxon>
        <taxon>Bacillati</taxon>
        <taxon>Actinomycetota</taxon>
        <taxon>Actinomycetes</taxon>
        <taxon>Micrococcales</taxon>
        <taxon>Promicromonosporaceae</taxon>
        <taxon>Isoptericola</taxon>
    </lineage>
</organism>
<keyword evidence="5" id="KW-0830">Ubiquinone</keyword>
<protein>
    <submittedName>
        <fullName evidence="5">3-demethylubiquinone-9 3-methyltransferase</fullName>
    </submittedName>
</protein>
<dbReference type="SUPFAM" id="SSF53335">
    <property type="entry name" value="S-adenosyl-L-methionine-dependent methyltransferases"/>
    <property type="match status" value="1"/>
</dbReference>
<evidence type="ECO:0000313" key="5">
    <source>
        <dbReference type="EMBL" id="PFG44214.1"/>
    </source>
</evidence>
<dbReference type="GO" id="GO:0032259">
    <property type="term" value="P:methylation"/>
    <property type="evidence" value="ECO:0007669"/>
    <property type="project" value="UniProtKB-KW"/>
</dbReference>
<dbReference type="Pfam" id="PF08241">
    <property type="entry name" value="Methyltransf_11"/>
    <property type="match status" value="1"/>
</dbReference>
<keyword evidence="3" id="KW-0949">S-adenosyl-L-methionine</keyword>
<sequence>MEPVSDDEVAYWDRWNATHRRPEALDQVSLDQSRAVHAAIGRLARTDLRVLDIGCGTGWLVDELLRYGSVTGIDVSRDVIAEARRRTPRATFLSGDVLAGELPSGAFDCIVSLETLPHVSDQGAFMRELRRLVVPGGLIVLAVQNGAVLGKHGRVPDQDPRVRRRWPTPESLRELAGQAGTVVSLRTITPQGDASWRRVFTSKKLRDALGPVGLRWHAHLERIGWGRTLVVEIRADA</sequence>
<feature type="domain" description="Methyltransferase type 11" evidence="4">
    <location>
        <begin position="51"/>
        <end position="141"/>
    </location>
</feature>
<keyword evidence="6" id="KW-1185">Reference proteome</keyword>
<accession>A0A2A9EYS7</accession>
<evidence type="ECO:0000256" key="3">
    <source>
        <dbReference type="ARBA" id="ARBA00022691"/>
    </source>
</evidence>
<name>A0A2A9EYS7_9MICO</name>
<dbReference type="Gene3D" id="3.40.50.150">
    <property type="entry name" value="Vaccinia Virus protein VP39"/>
    <property type="match status" value="1"/>
</dbReference>
<reference evidence="5 6" key="1">
    <citation type="submission" date="2017-10" db="EMBL/GenBank/DDBJ databases">
        <title>Sequencing the genomes of 1000 actinobacteria strains.</title>
        <authorList>
            <person name="Klenk H.-P."/>
        </authorList>
    </citation>
    <scope>NUCLEOTIDE SEQUENCE [LARGE SCALE GENOMIC DNA]</scope>
    <source>
        <strain evidence="5 6">DSM 21863</strain>
    </source>
</reference>
<evidence type="ECO:0000256" key="2">
    <source>
        <dbReference type="ARBA" id="ARBA00022679"/>
    </source>
</evidence>
<dbReference type="RefSeq" id="WP_098464451.1">
    <property type="nucleotide sequence ID" value="NZ_PDJJ01000001.1"/>
</dbReference>
<dbReference type="GO" id="GO:0008757">
    <property type="term" value="F:S-adenosylmethionine-dependent methyltransferase activity"/>
    <property type="evidence" value="ECO:0007669"/>
    <property type="project" value="InterPro"/>
</dbReference>
<evidence type="ECO:0000259" key="4">
    <source>
        <dbReference type="Pfam" id="PF08241"/>
    </source>
</evidence>
<evidence type="ECO:0000313" key="6">
    <source>
        <dbReference type="Proteomes" id="UP000224130"/>
    </source>
</evidence>
<proteinExistence type="predicted"/>
<dbReference type="InterPro" id="IPR029063">
    <property type="entry name" value="SAM-dependent_MTases_sf"/>
</dbReference>
<dbReference type="PANTHER" id="PTHR43464">
    <property type="entry name" value="METHYLTRANSFERASE"/>
    <property type="match status" value="1"/>
</dbReference>
<dbReference type="InterPro" id="IPR013216">
    <property type="entry name" value="Methyltransf_11"/>
</dbReference>
<gene>
    <name evidence="5" type="ORF">ATJ88_2933</name>
</gene>
<comment type="caution">
    <text evidence="5">The sequence shown here is derived from an EMBL/GenBank/DDBJ whole genome shotgun (WGS) entry which is preliminary data.</text>
</comment>
<dbReference type="CDD" id="cd02440">
    <property type="entry name" value="AdoMet_MTases"/>
    <property type="match status" value="1"/>
</dbReference>
<keyword evidence="2 5" id="KW-0808">Transferase</keyword>
<dbReference type="EMBL" id="PDJJ01000001">
    <property type="protein sequence ID" value="PFG44214.1"/>
    <property type="molecule type" value="Genomic_DNA"/>
</dbReference>
<dbReference type="Proteomes" id="UP000224130">
    <property type="component" value="Unassembled WGS sequence"/>
</dbReference>
<dbReference type="OrthoDB" id="3366024at2"/>
<evidence type="ECO:0000256" key="1">
    <source>
        <dbReference type="ARBA" id="ARBA00022603"/>
    </source>
</evidence>
<keyword evidence="1 5" id="KW-0489">Methyltransferase</keyword>
<dbReference type="AlphaFoldDB" id="A0A2A9EYS7"/>
<dbReference type="PANTHER" id="PTHR43464:SF19">
    <property type="entry name" value="UBIQUINONE BIOSYNTHESIS O-METHYLTRANSFERASE, MITOCHONDRIAL"/>
    <property type="match status" value="1"/>
</dbReference>